<organism evidence="7 8">
    <name type="scientific">Thermithiobacillus plumbiphilus</name>
    <dbReference type="NCBI Taxonomy" id="1729899"/>
    <lineage>
        <taxon>Bacteria</taxon>
        <taxon>Pseudomonadati</taxon>
        <taxon>Pseudomonadota</taxon>
        <taxon>Acidithiobacillia</taxon>
        <taxon>Acidithiobacillales</taxon>
        <taxon>Thermithiobacillaceae</taxon>
        <taxon>Thermithiobacillus</taxon>
    </lineage>
</organism>
<dbReference type="Pfam" id="PF03652">
    <property type="entry name" value="RuvX"/>
    <property type="match status" value="1"/>
</dbReference>
<dbReference type="EMBL" id="JBBPCO010000007">
    <property type="protein sequence ID" value="MEK8089789.1"/>
    <property type="molecule type" value="Genomic_DNA"/>
</dbReference>
<keyword evidence="8" id="KW-1185">Reference proteome</keyword>
<evidence type="ECO:0000256" key="1">
    <source>
        <dbReference type="ARBA" id="ARBA00022490"/>
    </source>
</evidence>
<dbReference type="InterPro" id="IPR006641">
    <property type="entry name" value="YqgF/RNaseH-like_dom"/>
</dbReference>
<comment type="caution">
    <text evidence="7">The sequence shown here is derived from an EMBL/GenBank/DDBJ whole genome shotgun (WGS) entry which is preliminary data.</text>
</comment>
<evidence type="ECO:0000256" key="5">
    <source>
        <dbReference type="HAMAP-Rule" id="MF_00651"/>
    </source>
</evidence>
<evidence type="ECO:0000259" key="6">
    <source>
        <dbReference type="SMART" id="SM00732"/>
    </source>
</evidence>
<evidence type="ECO:0000256" key="2">
    <source>
        <dbReference type="ARBA" id="ARBA00022517"/>
    </source>
</evidence>
<dbReference type="HAMAP" id="MF_00651">
    <property type="entry name" value="Nuclease_YqgF"/>
    <property type="match status" value="1"/>
</dbReference>
<dbReference type="PANTHER" id="PTHR33317">
    <property type="entry name" value="POLYNUCLEOTIDYL TRANSFERASE, RIBONUCLEASE H-LIKE SUPERFAMILY PROTEIN"/>
    <property type="match status" value="1"/>
</dbReference>
<dbReference type="EC" id="3.1.-.-" evidence="5"/>
<evidence type="ECO:0000256" key="3">
    <source>
        <dbReference type="ARBA" id="ARBA00022722"/>
    </source>
</evidence>
<dbReference type="NCBIfam" id="TIGR00250">
    <property type="entry name" value="RNAse_H_YqgF"/>
    <property type="match status" value="1"/>
</dbReference>
<dbReference type="PANTHER" id="PTHR33317:SF4">
    <property type="entry name" value="POLYNUCLEOTIDYL TRANSFERASE, RIBONUCLEASE H-LIKE SUPERFAMILY PROTEIN"/>
    <property type="match status" value="1"/>
</dbReference>
<dbReference type="CDD" id="cd16964">
    <property type="entry name" value="YqgF"/>
    <property type="match status" value="1"/>
</dbReference>
<gene>
    <name evidence="7" type="primary">ruvX</name>
    <name evidence="7" type="ORF">WOB96_08400</name>
</gene>
<keyword evidence="4 5" id="KW-0378">Hydrolase</keyword>
<comment type="subcellular location">
    <subcellularLocation>
        <location evidence="5">Cytoplasm</location>
    </subcellularLocation>
</comment>
<dbReference type="SMART" id="SM00732">
    <property type="entry name" value="YqgFc"/>
    <property type="match status" value="1"/>
</dbReference>
<dbReference type="SUPFAM" id="SSF53098">
    <property type="entry name" value="Ribonuclease H-like"/>
    <property type="match status" value="1"/>
</dbReference>
<keyword evidence="3 5" id="KW-0540">Nuclease</keyword>
<dbReference type="InterPro" id="IPR005227">
    <property type="entry name" value="YqgF"/>
</dbReference>
<dbReference type="RefSeq" id="WP_341370846.1">
    <property type="nucleotide sequence ID" value="NZ_JBBPCO010000007.1"/>
</dbReference>
<feature type="domain" description="YqgF/RNase H-like" evidence="6">
    <location>
        <begin position="1"/>
        <end position="98"/>
    </location>
</feature>
<keyword evidence="2 5" id="KW-0690">Ribosome biogenesis</keyword>
<accession>A0ABU9D8S3</accession>
<proteinExistence type="inferred from homology"/>
<comment type="similarity">
    <text evidence="5">Belongs to the YqgF HJR family.</text>
</comment>
<sequence length="141" mass="15195">MGFDFGLRRIGVAFASLPGNGAQGIATVRNGPNGLDWDALDRLMADWEPHALVIGLPVNMDGSPGPMTPRAKRFGNRLAGRYHLQPYFVDERLSSFAAEEELRESGLPAAKRAKLLDQTAARMILDSFLVEQAGKGGADEG</sequence>
<dbReference type="Gene3D" id="3.30.420.140">
    <property type="entry name" value="YqgF/RNase H-like domain"/>
    <property type="match status" value="1"/>
</dbReference>
<evidence type="ECO:0000313" key="8">
    <source>
        <dbReference type="Proteomes" id="UP001446205"/>
    </source>
</evidence>
<dbReference type="InterPro" id="IPR037027">
    <property type="entry name" value="YqgF/RNaseH-like_dom_sf"/>
</dbReference>
<dbReference type="Proteomes" id="UP001446205">
    <property type="component" value="Unassembled WGS sequence"/>
</dbReference>
<evidence type="ECO:0000256" key="4">
    <source>
        <dbReference type="ARBA" id="ARBA00022801"/>
    </source>
</evidence>
<name>A0ABU9D8S3_9PROT</name>
<keyword evidence="1 5" id="KW-0963">Cytoplasm</keyword>
<comment type="function">
    <text evidence="5">Could be a nuclease involved in processing of the 5'-end of pre-16S rRNA.</text>
</comment>
<evidence type="ECO:0000313" key="7">
    <source>
        <dbReference type="EMBL" id="MEK8089789.1"/>
    </source>
</evidence>
<protein>
    <recommendedName>
        <fullName evidence="5">Putative pre-16S rRNA nuclease</fullName>
        <ecNumber evidence="5">3.1.-.-</ecNumber>
    </recommendedName>
</protein>
<dbReference type="InterPro" id="IPR012337">
    <property type="entry name" value="RNaseH-like_sf"/>
</dbReference>
<reference evidence="7 8" key="1">
    <citation type="submission" date="2024-04" db="EMBL/GenBank/DDBJ databases">
        <authorList>
            <person name="Abashina T."/>
            <person name="Shaikin A."/>
        </authorList>
    </citation>
    <scope>NUCLEOTIDE SEQUENCE [LARGE SCALE GENOMIC DNA]</scope>
    <source>
        <strain evidence="7 8">AAFK</strain>
    </source>
</reference>